<keyword evidence="7" id="KW-0540">Nuclease</keyword>
<dbReference type="InParanoid" id="S7W5B4"/>
<evidence type="ECO:0000256" key="1">
    <source>
        <dbReference type="ARBA" id="ARBA00008078"/>
    </source>
</evidence>
<evidence type="ECO:0000256" key="2">
    <source>
        <dbReference type="ARBA" id="ARBA00012573"/>
    </source>
</evidence>
<dbReference type="GO" id="GO:0005634">
    <property type="term" value="C:nucleus"/>
    <property type="evidence" value="ECO:0007669"/>
    <property type="project" value="UniProtKB-ARBA"/>
</dbReference>
<dbReference type="GO" id="GO:0000213">
    <property type="term" value="F:tRNA-intron lyase activity"/>
    <property type="evidence" value="ECO:0007669"/>
    <property type="project" value="UniProtKB-EC"/>
</dbReference>
<dbReference type="EMBL" id="ATCN01001115">
    <property type="protein sequence ID" value="EPR77975.1"/>
    <property type="molecule type" value="Genomic_DNA"/>
</dbReference>
<accession>S7W5B4</accession>
<comment type="similarity">
    <text evidence="1">Belongs to the tRNA-intron endonuclease family.</text>
</comment>
<feature type="domain" description="tRNA intron endonuclease catalytic" evidence="6">
    <location>
        <begin position="6"/>
        <end position="80"/>
    </location>
</feature>
<dbReference type="PANTHER" id="PTHR13070:SF0">
    <property type="entry name" value="TRNA-SPLICING ENDONUCLEASE SUBUNIT SEN34"/>
    <property type="match status" value="1"/>
</dbReference>
<keyword evidence="7" id="KW-0378">Hydrolase</keyword>
<dbReference type="CDD" id="cd22363">
    <property type="entry name" value="tRNA-intron_lyase_C"/>
    <property type="match status" value="1"/>
</dbReference>
<dbReference type="AlphaFoldDB" id="S7W5B4"/>
<evidence type="ECO:0000256" key="3">
    <source>
        <dbReference type="ARBA" id="ARBA00022694"/>
    </source>
</evidence>
<reference evidence="8" key="1">
    <citation type="journal article" date="2013" name="PLoS Genet.">
        <title>The genome of Spraguea lophii and the basis of host-microsporidian interactions.</title>
        <authorList>
            <person name="Campbell S.E."/>
            <person name="Williams T.A."/>
            <person name="Yousuf A."/>
            <person name="Soanes D.M."/>
            <person name="Paszkiewicz K.H."/>
            <person name="Williams B.A.P."/>
        </authorList>
    </citation>
    <scope>NUCLEOTIDE SEQUENCE [LARGE SCALE GENOMIC DNA]</scope>
    <source>
        <strain evidence="8">42_110</strain>
    </source>
</reference>
<sequence length="97" mass="11515">MEISLKKTLIFNKFVDEGFHVCDGLGYGVDFLLYTDEPYKVHSKYAVVVYDNQNYQHIQALQRVCNSVRKTLILVDYDTDIIYYSIKRFGDRKEYDK</sequence>
<dbReference type="GO" id="GO:0000379">
    <property type="term" value="P:tRNA-type intron splice site recognition and cleavage"/>
    <property type="evidence" value="ECO:0007669"/>
    <property type="project" value="TreeGrafter"/>
</dbReference>
<organism evidence="7 8">
    <name type="scientific">Spraguea lophii (strain 42_110)</name>
    <name type="common">Microsporidian parasite</name>
    <dbReference type="NCBI Taxonomy" id="1358809"/>
    <lineage>
        <taxon>Eukaryota</taxon>
        <taxon>Fungi</taxon>
        <taxon>Fungi incertae sedis</taxon>
        <taxon>Microsporidia</taxon>
        <taxon>Spragueidae</taxon>
        <taxon>Spraguea</taxon>
    </lineage>
</organism>
<evidence type="ECO:0000313" key="7">
    <source>
        <dbReference type="EMBL" id="EPR77975.1"/>
    </source>
</evidence>
<dbReference type="InterPro" id="IPR036167">
    <property type="entry name" value="tRNA_intron_Endo_cat-like_sf"/>
</dbReference>
<keyword evidence="4" id="KW-0456">Lyase</keyword>
<keyword evidence="8" id="KW-1185">Reference proteome</keyword>
<dbReference type="InterPro" id="IPR006677">
    <property type="entry name" value="tRNA_intron_Endonuc_cat-like"/>
</dbReference>
<comment type="caution">
    <text evidence="7">The sequence shown here is derived from an EMBL/GenBank/DDBJ whole genome shotgun (WGS) entry which is preliminary data.</text>
</comment>
<dbReference type="Proteomes" id="UP000014978">
    <property type="component" value="Unassembled WGS sequence"/>
</dbReference>
<dbReference type="EC" id="4.6.1.16" evidence="2"/>
<dbReference type="Pfam" id="PF01974">
    <property type="entry name" value="tRNA_int_endo"/>
    <property type="match status" value="1"/>
</dbReference>
<dbReference type="SUPFAM" id="SSF53032">
    <property type="entry name" value="tRNA-intron endonuclease catalytic domain-like"/>
    <property type="match status" value="1"/>
</dbReference>
<dbReference type="PANTHER" id="PTHR13070">
    <property type="entry name" value="TRNA-SPLICING ENDONUCLEASE SUBUNIT SEN34-RELATED"/>
    <property type="match status" value="1"/>
</dbReference>
<dbReference type="VEuPathDB" id="MicrosporidiaDB:SLOPH_2005"/>
<dbReference type="InterPro" id="IPR011856">
    <property type="entry name" value="tRNA_endonuc-like_dom_sf"/>
</dbReference>
<dbReference type="STRING" id="1358809.S7W5B4"/>
<dbReference type="Gene3D" id="3.40.1350.10">
    <property type="match status" value="1"/>
</dbReference>
<dbReference type="OrthoDB" id="48041at2759"/>
<dbReference type="OMA" id="VHSKYAV"/>
<evidence type="ECO:0000259" key="6">
    <source>
        <dbReference type="Pfam" id="PF01974"/>
    </source>
</evidence>
<name>S7W5B4_SPRLO</name>
<dbReference type="HOGENOM" id="CLU_177208_0_0_1"/>
<dbReference type="GO" id="GO:0003676">
    <property type="term" value="F:nucleic acid binding"/>
    <property type="evidence" value="ECO:0007669"/>
    <property type="project" value="InterPro"/>
</dbReference>
<keyword evidence="7" id="KW-0255">Endonuclease</keyword>
<protein>
    <recommendedName>
        <fullName evidence="2">tRNA-intron lyase</fullName>
        <ecNumber evidence="2">4.6.1.16</ecNumber>
    </recommendedName>
</protein>
<keyword evidence="3" id="KW-0819">tRNA processing</keyword>
<evidence type="ECO:0000256" key="4">
    <source>
        <dbReference type="ARBA" id="ARBA00023239"/>
    </source>
</evidence>
<comment type="catalytic activity">
    <reaction evidence="5">
        <text>pretRNA = a 3'-half-tRNA molecule with a 5'-OH end + a 5'-half-tRNA molecule with a 2',3'-cyclic phosphate end + an intron with a 2',3'-cyclic phosphate and a 5'-hydroxyl terminus.</text>
        <dbReference type="EC" id="4.6.1.16"/>
    </reaction>
</comment>
<evidence type="ECO:0000313" key="8">
    <source>
        <dbReference type="Proteomes" id="UP000014978"/>
    </source>
</evidence>
<gene>
    <name evidence="7" type="ORF">SLOPH_2005</name>
</gene>
<proteinExistence type="inferred from homology"/>
<evidence type="ECO:0000256" key="5">
    <source>
        <dbReference type="ARBA" id="ARBA00034031"/>
    </source>
</evidence>